<name>A0AB33IS60_9BACT</name>
<dbReference type="InterPro" id="IPR006674">
    <property type="entry name" value="HD_domain"/>
</dbReference>
<organism evidence="3">
    <name type="scientific">Prevotella sp. GTC17253</name>
    <dbReference type="NCBI Taxonomy" id="3236793"/>
    <lineage>
        <taxon>Bacteria</taxon>
        <taxon>Pseudomonadati</taxon>
        <taxon>Bacteroidota</taxon>
        <taxon>Bacteroidia</taxon>
        <taxon>Bacteroidales</taxon>
        <taxon>Prevotellaceae</taxon>
        <taxon>Prevotella</taxon>
    </lineage>
</organism>
<dbReference type="InterPro" id="IPR003607">
    <property type="entry name" value="HD/PDEase_dom"/>
</dbReference>
<gene>
    <name evidence="3" type="ORF">GTC17253_13230</name>
</gene>
<evidence type="ECO:0000259" key="2">
    <source>
        <dbReference type="SMART" id="SM00471"/>
    </source>
</evidence>
<dbReference type="InterPro" id="IPR011621">
    <property type="entry name" value="Metal-dep_PHydrolase_7TM_intra"/>
</dbReference>
<feature type="transmembrane region" description="Helical" evidence="1">
    <location>
        <begin position="12"/>
        <end position="33"/>
    </location>
</feature>
<dbReference type="EMBL" id="AP035785">
    <property type="protein sequence ID" value="BFO71357.1"/>
    <property type="molecule type" value="Genomic_DNA"/>
</dbReference>
<dbReference type="PANTHER" id="PTHR36442">
    <property type="entry name" value="CYCLIC-DI-AMP PHOSPHODIESTERASE PGPH"/>
    <property type="match status" value="1"/>
</dbReference>
<evidence type="ECO:0000313" key="3">
    <source>
        <dbReference type="EMBL" id="BFO71357.1"/>
    </source>
</evidence>
<keyword evidence="1" id="KW-1133">Transmembrane helix</keyword>
<sequence length="700" mass="80321">MRYSDKTSKYYWRNLFSRLALISITVAAIVWFLPRNEVQHFRYDVGKPWMYGSFIAKFDFPIYKTDEILKSEQDSMMQLFQPYYNYNSYVEKQQVAKFNKDFANGLPGLTDDYKVLILDRLHRLYQAGIMKMPEYNVLAKDSTNLLRIVSGKKATGVQINCIYSTMTAYEQLFQDEQLALQRPILQRLNLNNYIVANLEYDSERSETEKNDMLSGIPIASGMVMSGQKIIDRGEIVDDYAYRVLNSFEREMSRRNASEQEMTYTAIGQCIFVFVLITLFTTYLALFRRDYFRDQRSIMMLYSLITIFPILVSLMMSHNIFSVYILPFAMVPIFIRVFMDSRTAFTAHCTMILISAAAVKYQYEFIIIQLVAGLIAIYSLRELSKRAQLFKTALLVTVGTFIVYFALQMMQNEDMSKLNQDMYIHFIANGIFLLLTYPMMYLIEKTFGFTSDVTLFELSNTNKGLLRDMSEIAPGTFQHSITVGNLAAEIANKIGANSLLVRTGALYHDIGKMENPVFFTENQAGVNPHDKMTPKESAQIIINHVPEGVKMAEKNNLPSFIKDFIVTHHGCGVAKYFYVNYKNTHPDEDIDMKAFTYPGPNPFTREQAILMMADTVEAASRSLPEYTAESISALVNRLIDAQVAEGFFTECPITFRDISQAKQVAIERLKSIYHTRISYPELKKELQDMPKPAADTAAIAE</sequence>
<proteinExistence type="predicted"/>
<feature type="transmembrane region" description="Helical" evidence="1">
    <location>
        <begin position="261"/>
        <end position="285"/>
    </location>
</feature>
<dbReference type="AlphaFoldDB" id="A0AB33IS60"/>
<keyword evidence="1" id="KW-0472">Membrane</keyword>
<dbReference type="Gene3D" id="1.10.3210.10">
    <property type="entry name" value="Hypothetical protein af1432"/>
    <property type="match status" value="1"/>
</dbReference>
<dbReference type="SUPFAM" id="SSF109604">
    <property type="entry name" value="HD-domain/PDEase-like"/>
    <property type="match status" value="1"/>
</dbReference>
<accession>A0AB33IS60</accession>
<dbReference type="Pfam" id="PF01966">
    <property type="entry name" value="HD"/>
    <property type="match status" value="1"/>
</dbReference>
<feature type="transmembrane region" description="Helical" evidence="1">
    <location>
        <begin position="320"/>
        <end position="337"/>
    </location>
</feature>
<dbReference type="Pfam" id="PF07697">
    <property type="entry name" value="7TMR-HDED"/>
    <property type="match status" value="1"/>
</dbReference>
<dbReference type="InterPro" id="IPR011624">
    <property type="entry name" value="Metal-dep_PHydrolase_7TM_extra"/>
</dbReference>
<dbReference type="SMART" id="SM00471">
    <property type="entry name" value="HDc"/>
    <property type="match status" value="1"/>
</dbReference>
<dbReference type="InterPro" id="IPR006675">
    <property type="entry name" value="HDIG_dom"/>
</dbReference>
<evidence type="ECO:0000256" key="1">
    <source>
        <dbReference type="SAM" id="Phobius"/>
    </source>
</evidence>
<dbReference type="Pfam" id="PF07698">
    <property type="entry name" value="7TM-7TMR_HD"/>
    <property type="match status" value="1"/>
</dbReference>
<dbReference type="NCBIfam" id="TIGR00277">
    <property type="entry name" value="HDIG"/>
    <property type="match status" value="1"/>
</dbReference>
<dbReference type="InterPro" id="IPR052722">
    <property type="entry name" value="PgpH_phosphodiesterase"/>
</dbReference>
<feature type="domain" description="HD/PDEase" evidence="2">
    <location>
        <begin position="471"/>
        <end position="627"/>
    </location>
</feature>
<feature type="transmembrane region" description="Helical" evidence="1">
    <location>
        <begin position="391"/>
        <end position="409"/>
    </location>
</feature>
<dbReference type="CDD" id="cd00077">
    <property type="entry name" value="HDc"/>
    <property type="match status" value="1"/>
</dbReference>
<protein>
    <submittedName>
        <fullName evidence="3">HDIG domain-containing protein</fullName>
    </submittedName>
</protein>
<feature type="transmembrane region" description="Helical" evidence="1">
    <location>
        <begin position="297"/>
        <end position="314"/>
    </location>
</feature>
<reference evidence="3" key="1">
    <citation type="submission" date="2024-07" db="EMBL/GenBank/DDBJ databases">
        <title>Complete genome sequence of Prevotella sp. YM-2024 GTC17253.</title>
        <authorList>
            <person name="Hayashi M."/>
            <person name="Muto Y."/>
            <person name="Tanaka K."/>
            <person name="Niwa H."/>
        </authorList>
    </citation>
    <scope>NUCLEOTIDE SEQUENCE</scope>
    <source>
        <strain evidence="3">GTC17253</strain>
    </source>
</reference>
<feature type="transmembrane region" description="Helical" evidence="1">
    <location>
        <begin position="364"/>
        <end position="379"/>
    </location>
</feature>
<feature type="transmembrane region" description="Helical" evidence="1">
    <location>
        <begin position="421"/>
        <end position="442"/>
    </location>
</feature>
<dbReference type="PANTHER" id="PTHR36442:SF1">
    <property type="entry name" value="CYCLIC-DI-AMP PHOSPHODIESTERASE PGPH"/>
    <property type="match status" value="1"/>
</dbReference>
<keyword evidence="1" id="KW-0812">Transmembrane</keyword>